<feature type="transmembrane region" description="Helical" evidence="9">
    <location>
        <begin position="86"/>
        <end position="106"/>
    </location>
</feature>
<dbReference type="RefSeq" id="WP_240570019.1">
    <property type="nucleotide sequence ID" value="NZ_JAKVPY010000045.1"/>
</dbReference>
<dbReference type="PROSITE" id="PS51257">
    <property type="entry name" value="PROKAR_LIPOPROTEIN"/>
    <property type="match status" value="1"/>
</dbReference>
<evidence type="ECO:0000256" key="2">
    <source>
        <dbReference type="ARBA" id="ARBA00022448"/>
    </source>
</evidence>
<comment type="subcellular location">
    <subcellularLocation>
        <location evidence="1 9">Cell inner membrane</location>
        <topology evidence="1 9">Multi-pass membrane protein</topology>
    </subcellularLocation>
</comment>
<dbReference type="PANTHER" id="PTHR35011:SF2">
    <property type="entry name" value="2,3-DIKETO-L-GULONATE TRAP TRANSPORTER SMALL PERMEASE PROTEIN YIAM"/>
    <property type="match status" value="1"/>
</dbReference>
<evidence type="ECO:0000256" key="3">
    <source>
        <dbReference type="ARBA" id="ARBA00022475"/>
    </source>
</evidence>
<evidence type="ECO:0000256" key="4">
    <source>
        <dbReference type="ARBA" id="ARBA00022519"/>
    </source>
</evidence>
<protein>
    <recommendedName>
        <fullName evidence="9">TRAP transporter small permease protein</fullName>
    </recommendedName>
</protein>
<keyword evidence="6 9" id="KW-1133">Transmembrane helix</keyword>
<name>A0ABS9S048_9GAMM</name>
<evidence type="ECO:0000256" key="7">
    <source>
        <dbReference type="ARBA" id="ARBA00023136"/>
    </source>
</evidence>
<evidence type="ECO:0000256" key="8">
    <source>
        <dbReference type="ARBA" id="ARBA00038436"/>
    </source>
</evidence>
<evidence type="ECO:0000259" key="10">
    <source>
        <dbReference type="Pfam" id="PF04290"/>
    </source>
</evidence>
<dbReference type="InterPro" id="IPR007387">
    <property type="entry name" value="TRAP_DctQ"/>
</dbReference>
<reference evidence="11 12" key="1">
    <citation type="submission" date="2022-02" db="EMBL/GenBank/DDBJ databases">
        <title>Halomonas fukangensis sp. nov., a halophilic bacterium isolated from a bulk soil of Kalidium foliatum at Fukang.</title>
        <authorList>
            <person name="Huang Y."/>
        </authorList>
    </citation>
    <scope>NUCLEOTIDE SEQUENCE [LARGE SCALE GENOMIC DNA]</scope>
    <source>
        <strain evidence="11 12">EGI 63088</strain>
    </source>
</reference>
<keyword evidence="5 9" id="KW-0812">Transmembrane</keyword>
<dbReference type="PANTHER" id="PTHR35011">
    <property type="entry name" value="2,3-DIKETO-L-GULONATE TRAP TRANSPORTER SMALL PERMEASE PROTEIN YIAM"/>
    <property type="match status" value="1"/>
</dbReference>
<dbReference type="InterPro" id="IPR055348">
    <property type="entry name" value="DctQ"/>
</dbReference>
<comment type="similarity">
    <text evidence="8 9">Belongs to the TRAP transporter small permease family.</text>
</comment>
<comment type="caution">
    <text evidence="11">The sequence shown here is derived from an EMBL/GenBank/DDBJ whole genome shotgun (WGS) entry which is preliminary data.</text>
</comment>
<organism evidence="11 12">
    <name type="scientific">Halomonas flagellata</name>
    <dbReference type="NCBI Taxonomy" id="2920385"/>
    <lineage>
        <taxon>Bacteria</taxon>
        <taxon>Pseudomonadati</taxon>
        <taxon>Pseudomonadota</taxon>
        <taxon>Gammaproteobacteria</taxon>
        <taxon>Oceanospirillales</taxon>
        <taxon>Halomonadaceae</taxon>
        <taxon>Halomonas</taxon>
    </lineage>
</organism>
<evidence type="ECO:0000313" key="12">
    <source>
        <dbReference type="Proteomes" id="UP001202117"/>
    </source>
</evidence>
<sequence length="160" mass="17350">MKKLVAVLDSTLSIFCVLLTVVLVACVIWQVFSRYVLGVPSTLTDELARFLFIWVGLMGAAYTLGQNKHLAMDFLLMKLDGRANSLLKLVISLACVVFAGVVMLYGGGGLMLKTLSMGQISPALGIQMGMVYLAIPLSGFIMLVYLFRDILSALNGFFGD</sequence>
<keyword evidence="7 9" id="KW-0472">Membrane</keyword>
<proteinExistence type="inferred from homology"/>
<dbReference type="Pfam" id="PF04290">
    <property type="entry name" value="DctQ"/>
    <property type="match status" value="1"/>
</dbReference>
<evidence type="ECO:0000256" key="6">
    <source>
        <dbReference type="ARBA" id="ARBA00022989"/>
    </source>
</evidence>
<dbReference type="Proteomes" id="UP001202117">
    <property type="component" value="Unassembled WGS sequence"/>
</dbReference>
<evidence type="ECO:0000256" key="5">
    <source>
        <dbReference type="ARBA" id="ARBA00022692"/>
    </source>
</evidence>
<feature type="transmembrane region" description="Helical" evidence="9">
    <location>
        <begin position="12"/>
        <end position="32"/>
    </location>
</feature>
<comment type="subunit">
    <text evidence="9">The complex comprises the extracytoplasmic solute receptor protein and the two transmembrane proteins.</text>
</comment>
<keyword evidence="3" id="KW-1003">Cell membrane</keyword>
<evidence type="ECO:0000256" key="9">
    <source>
        <dbReference type="RuleBase" id="RU369079"/>
    </source>
</evidence>
<feature type="domain" description="Tripartite ATP-independent periplasmic transporters DctQ component" evidence="10">
    <location>
        <begin position="23"/>
        <end position="154"/>
    </location>
</feature>
<keyword evidence="12" id="KW-1185">Reference proteome</keyword>
<keyword evidence="4 9" id="KW-0997">Cell inner membrane</keyword>
<evidence type="ECO:0000313" key="11">
    <source>
        <dbReference type="EMBL" id="MCH4565483.1"/>
    </source>
</evidence>
<dbReference type="EMBL" id="JAKVPY010000045">
    <property type="protein sequence ID" value="MCH4565483.1"/>
    <property type="molecule type" value="Genomic_DNA"/>
</dbReference>
<comment type="function">
    <text evidence="9">Part of the tripartite ATP-independent periplasmic (TRAP) transport system.</text>
</comment>
<keyword evidence="2 9" id="KW-0813">Transport</keyword>
<evidence type="ECO:0000256" key="1">
    <source>
        <dbReference type="ARBA" id="ARBA00004429"/>
    </source>
</evidence>
<gene>
    <name evidence="11" type="ORF">MKP05_20510</name>
</gene>
<accession>A0ABS9S048</accession>
<feature type="transmembrane region" description="Helical" evidence="9">
    <location>
        <begin position="126"/>
        <end position="147"/>
    </location>
</feature>
<feature type="transmembrane region" description="Helical" evidence="9">
    <location>
        <begin position="47"/>
        <end position="65"/>
    </location>
</feature>